<comment type="caution">
    <text evidence="1">The sequence shown here is derived from an EMBL/GenBank/DDBJ whole genome shotgun (WGS) entry which is preliminary data.</text>
</comment>
<protein>
    <submittedName>
        <fullName evidence="1">Uncharacterized protein</fullName>
    </submittedName>
</protein>
<proteinExistence type="predicted"/>
<sequence>MRSRMRGRRSQLKDRGWWGLNFRTSRAENGRRVVILWSVLKSRRRYGTVRYGTVRMYEWGYSKRIMDFGGLCVA</sequence>
<keyword evidence="2" id="KW-1185">Reference proteome</keyword>
<accession>A0A395J925</accession>
<name>A0A395J925_9HELO</name>
<evidence type="ECO:0000313" key="2">
    <source>
        <dbReference type="Proteomes" id="UP000249056"/>
    </source>
</evidence>
<reference evidence="1 2" key="1">
    <citation type="submission" date="2018-06" db="EMBL/GenBank/DDBJ databases">
        <title>Genome Sequence of the Brown Rot Fungal Pathogen Monilinia fructigena.</title>
        <authorList>
            <person name="Landi L."/>
            <person name="De Miccolis Angelini R.M."/>
            <person name="Pollastro S."/>
            <person name="Abate D."/>
            <person name="Faretra F."/>
            <person name="Romanazzi G."/>
        </authorList>
    </citation>
    <scope>NUCLEOTIDE SEQUENCE [LARGE SCALE GENOMIC DNA]</scope>
    <source>
        <strain evidence="1 2">Mfrg269</strain>
    </source>
</reference>
<organism evidence="1 2">
    <name type="scientific">Monilinia fructigena</name>
    <dbReference type="NCBI Taxonomy" id="38457"/>
    <lineage>
        <taxon>Eukaryota</taxon>
        <taxon>Fungi</taxon>
        <taxon>Dikarya</taxon>
        <taxon>Ascomycota</taxon>
        <taxon>Pezizomycotina</taxon>
        <taxon>Leotiomycetes</taxon>
        <taxon>Helotiales</taxon>
        <taxon>Sclerotiniaceae</taxon>
        <taxon>Monilinia</taxon>
    </lineage>
</organism>
<dbReference type="Proteomes" id="UP000249056">
    <property type="component" value="Unassembled WGS sequence"/>
</dbReference>
<gene>
    <name evidence="1" type="ORF">DID88_007434</name>
</gene>
<dbReference type="EMBL" id="QKRW01000001">
    <property type="protein sequence ID" value="RAL68736.1"/>
    <property type="molecule type" value="Genomic_DNA"/>
</dbReference>
<evidence type="ECO:0000313" key="1">
    <source>
        <dbReference type="EMBL" id="RAL68736.1"/>
    </source>
</evidence>
<dbReference type="AlphaFoldDB" id="A0A395J925"/>